<dbReference type="PANTHER" id="PTHR31973">
    <property type="entry name" value="POLYPROTEIN, PUTATIVE-RELATED"/>
    <property type="match status" value="1"/>
</dbReference>
<evidence type="ECO:0000256" key="1">
    <source>
        <dbReference type="SAM" id="Coils"/>
    </source>
</evidence>
<dbReference type="InterPro" id="IPR004332">
    <property type="entry name" value="Transposase_MuDR"/>
</dbReference>
<dbReference type="AlphaFoldDB" id="A0AAQ3P757"/>
<gene>
    <name evidence="5" type="ORF">V8G54_001910</name>
</gene>
<evidence type="ECO:0000256" key="2">
    <source>
        <dbReference type="SAM" id="MobiDB-lite"/>
    </source>
</evidence>
<keyword evidence="1" id="KW-0175">Coiled coil</keyword>
<organism evidence="5 6">
    <name type="scientific">Vigna mungo</name>
    <name type="common">Black gram</name>
    <name type="synonym">Phaseolus mungo</name>
    <dbReference type="NCBI Taxonomy" id="3915"/>
    <lineage>
        <taxon>Eukaryota</taxon>
        <taxon>Viridiplantae</taxon>
        <taxon>Streptophyta</taxon>
        <taxon>Embryophyta</taxon>
        <taxon>Tracheophyta</taxon>
        <taxon>Spermatophyta</taxon>
        <taxon>Magnoliopsida</taxon>
        <taxon>eudicotyledons</taxon>
        <taxon>Gunneridae</taxon>
        <taxon>Pentapetalae</taxon>
        <taxon>rosids</taxon>
        <taxon>fabids</taxon>
        <taxon>Fabales</taxon>
        <taxon>Fabaceae</taxon>
        <taxon>Papilionoideae</taxon>
        <taxon>50 kb inversion clade</taxon>
        <taxon>NPAAA clade</taxon>
        <taxon>indigoferoid/millettioid clade</taxon>
        <taxon>Phaseoleae</taxon>
        <taxon>Vigna</taxon>
    </lineage>
</organism>
<evidence type="ECO:0000259" key="4">
    <source>
        <dbReference type="Pfam" id="PF10551"/>
    </source>
</evidence>
<feature type="region of interest" description="Disordered" evidence="2">
    <location>
        <begin position="812"/>
        <end position="831"/>
    </location>
</feature>
<dbReference type="Pfam" id="PF03108">
    <property type="entry name" value="DBD_Tnp_Mut"/>
    <property type="match status" value="1"/>
</dbReference>
<keyword evidence="6" id="KW-1185">Reference proteome</keyword>
<sequence>MQCFPYQQSQQVEETRFKCHSFLFREGRNGRCLASRFFNRAEYSARCESSEVFTHTSKAAMEDDSNCPVLVNMCPFLVNRFYMRDSFSFVTGDDTYLIGAVEVEHWSLDVNRNFVVRVRHVVGVQFARRSCGPVLDDRLEALTDDVGAMQMVTLAHLNGRVHLYVVHNVSEPEVIHMIEYKVDEGGEEVAPSVEGIEEGGEGAQLAEGIEDGVRQELDEGAEEVDGEAAVSAYGLQQERIEAEEENGETERTTTYEVQQQRIQAEEVDGEVERTTTYEVQQQRIKAEEVDAMQIHVQDGVEVEAEMIEVDENDVQRTEAAEVELEAHSIEVDRAEAAEVEVEAHSIEVDRAEAAEVEVEVDSIDVDRAEAAEVEDGEGDTLHGEPYRIEVGDLDDVQESDDAEKDGEMDNEDELVDIDVQCDVSESCSDLEVEVEPFLPGSDSDMDDDEINYSKLSSPHNGDEDSEQEGYGHFSTFIQPKNMLDFNWEVGTYFVDKEDILDAIKSYAVENRKNLKLVKNDKKQIRVRCLGSKGECPWVTYFGFMGAVKSWQLRIVVDSHTCSRKHKVRLFNAKWLSRKLEKTVRENPNVKGVDIREKVTRKWNIAISKNMAYRAKTYASDEVGGSFTKQYSRIFYYAHELLARNPGSTIKVKVEPYDGKAIFQRFYTCLKACKDSFVSCKPIIGLDGAFLKGKHDGELLTAVARDANDQMLPLAYAIVEVENKDTWTWFLELLIEDLGGPNMCSGLTVMSDQQKEVKHQWNSLCACIDNNERTTYLYGLKSQPMKRCIPPLYPINGKHLWEVTQCPDVLAPPKRQLSGRPKKKRRLEQWELKKSTTKMSKGGLLKRCTICREVEAKCRKRENPVHCLRVNQMEQIQIALEECYMF</sequence>
<dbReference type="Proteomes" id="UP001374535">
    <property type="component" value="Chromosome 1"/>
</dbReference>
<reference evidence="5 6" key="1">
    <citation type="journal article" date="2023" name="Life. Sci Alliance">
        <title>Evolutionary insights into 3D genome organization and epigenetic landscape of Vigna mungo.</title>
        <authorList>
            <person name="Junaid A."/>
            <person name="Singh B."/>
            <person name="Bhatia S."/>
        </authorList>
    </citation>
    <scope>NUCLEOTIDE SEQUENCE [LARGE SCALE GENOMIC DNA]</scope>
    <source>
        <strain evidence="5">Urdbean</strain>
    </source>
</reference>
<accession>A0AAQ3P757</accession>
<evidence type="ECO:0000313" key="5">
    <source>
        <dbReference type="EMBL" id="WVZ23366.1"/>
    </source>
</evidence>
<protein>
    <recommendedName>
        <fullName evidence="7">Transposase MuDR plant domain-containing protein</fullName>
    </recommendedName>
</protein>
<feature type="compositionally biased region" description="Basic and acidic residues" evidence="2">
    <location>
        <begin position="379"/>
        <end position="390"/>
    </location>
</feature>
<dbReference type="Pfam" id="PF10551">
    <property type="entry name" value="MULE"/>
    <property type="match status" value="1"/>
</dbReference>
<feature type="domain" description="Transposase MuDR plant" evidence="3">
    <location>
        <begin position="484"/>
        <end position="537"/>
    </location>
</feature>
<evidence type="ECO:0000313" key="6">
    <source>
        <dbReference type="Proteomes" id="UP001374535"/>
    </source>
</evidence>
<dbReference type="PANTHER" id="PTHR31973:SF187">
    <property type="entry name" value="MUTATOR TRANSPOSASE MUDRA PROTEIN"/>
    <property type="match status" value="1"/>
</dbReference>
<feature type="region of interest" description="Disordered" evidence="2">
    <location>
        <begin position="371"/>
        <end position="412"/>
    </location>
</feature>
<evidence type="ECO:0008006" key="7">
    <source>
        <dbReference type="Google" id="ProtNLM"/>
    </source>
</evidence>
<name>A0AAQ3P757_VIGMU</name>
<proteinExistence type="predicted"/>
<feature type="compositionally biased region" description="Acidic residues" evidence="2">
    <location>
        <begin position="391"/>
        <end position="412"/>
    </location>
</feature>
<dbReference type="EMBL" id="CP144700">
    <property type="protein sequence ID" value="WVZ23366.1"/>
    <property type="molecule type" value="Genomic_DNA"/>
</dbReference>
<feature type="domain" description="MULE transposase" evidence="4">
    <location>
        <begin position="683"/>
        <end position="758"/>
    </location>
</feature>
<dbReference type="InterPro" id="IPR018289">
    <property type="entry name" value="MULE_transposase_dom"/>
</dbReference>
<feature type="coiled-coil region" evidence="1">
    <location>
        <begin position="317"/>
        <end position="354"/>
    </location>
</feature>
<evidence type="ECO:0000259" key="3">
    <source>
        <dbReference type="Pfam" id="PF03108"/>
    </source>
</evidence>